<evidence type="ECO:0008006" key="3">
    <source>
        <dbReference type="Google" id="ProtNLM"/>
    </source>
</evidence>
<name>A0A125W9A0_ENTFL</name>
<gene>
    <name evidence="1" type="ORF">HMPREF9498_00562</name>
</gene>
<proteinExistence type="predicted"/>
<dbReference type="HOGENOM" id="CLU_072005_1_0_9"/>
<dbReference type="Proteomes" id="UP000004846">
    <property type="component" value="Unassembled WGS sequence"/>
</dbReference>
<dbReference type="InterPro" id="IPR021530">
    <property type="entry name" value="AllH-like"/>
</dbReference>
<organism evidence="1 2">
    <name type="scientific">Enterococcus faecalis TX4248</name>
    <dbReference type="NCBI Taxonomy" id="749495"/>
    <lineage>
        <taxon>Bacteria</taxon>
        <taxon>Bacillati</taxon>
        <taxon>Bacillota</taxon>
        <taxon>Bacilli</taxon>
        <taxon>Lactobacillales</taxon>
        <taxon>Enterococcaceae</taxon>
        <taxon>Enterococcus</taxon>
    </lineage>
</organism>
<sequence length="288" mass="32320">MTKILAYDQTILSKLPHQTLTSLQCFTHAINYGHVDTQEILLTISTHPEHIAPNTIILDEKKLSHFADLPVQIEPLFIRLGRRQLTLADAQIWQPTPLYLTPSKTKIAIFLTYIQQTRFNPWQTLFPASSSTFLFDSYSRTQIQKEMIHFQQAWEQKSFKIALDYLTKILGLGIGLTPTGDDFITGLLASFSALQQLPSNFQQLAVLAKERTNAVSYAEIHEAVNGRFSQLVQRVFLSIESGNTNEMAQAVSALEEVGSTSGSDILCGIIFGLKLFCEENNHDNSNSN</sequence>
<protein>
    <recommendedName>
        <fullName evidence="3">DUF2877 domain-containing protein</fullName>
    </recommendedName>
</protein>
<accession>A0A125W9A0</accession>
<evidence type="ECO:0000313" key="1">
    <source>
        <dbReference type="EMBL" id="EFM83768.1"/>
    </source>
</evidence>
<dbReference type="AlphaFoldDB" id="A0A125W9A0"/>
<reference evidence="1 2" key="1">
    <citation type="submission" date="2010-07" db="EMBL/GenBank/DDBJ databases">
        <authorList>
            <person name="Sid Ahmed O."/>
        </authorList>
    </citation>
    <scope>NUCLEOTIDE SEQUENCE [LARGE SCALE GENOMIC DNA]</scope>
    <source>
        <strain evidence="1 2">TX4248</strain>
    </source>
</reference>
<dbReference type="Pfam" id="PF11392">
    <property type="entry name" value="AllH"/>
    <property type="match status" value="1"/>
</dbReference>
<evidence type="ECO:0000313" key="2">
    <source>
        <dbReference type="Proteomes" id="UP000004846"/>
    </source>
</evidence>
<dbReference type="EMBL" id="AEBR01000015">
    <property type="protein sequence ID" value="EFM83768.1"/>
    <property type="molecule type" value="Genomic_DNA"/>
</dbReference>
<dbReference type="RefSeq" id="WP_002371684.1">
    <property type="nucleotide sequence ID" value="NZ_GL454421.1"/>
</dbReference>
<comment type="caution">
    <text evidence="1">The sequence shown here is derived from an EMBL/GenBank/DDBJ whole genome shotgun (WGS) entry which is preliminary data.</text>
</comment>